<keyword evidence="3 5" id="KW-1133">Transmembrane helix</keyword>
<evidence type="ECO:0000256" key="3">
    <source>
        <dbReference type="ARBA" id="ARBA00022989"/>
    </source>
</evidence>
<dbReference type="PRINTS" id="PR00259">
    <property type="entry name" value="TMFOUR"/>
</dbReference>
<organism evidence="6 7">
    <name type="scientific">Perkinsus olseni</name>
    <name type="common">Perkinsus atlanticus</name>
    <dbReference type="NCBI Taxonomy" id="32597"/>
    <lineage>
        <taxon>Eukaryota</taxon>
        <taxon>Sar</taxon>
        <taxon>Alveolata</taxon>
        <taxon>Perkinsozoa</taxon>
        <taxon>Perkinsea</taxon>
        <taxon>Perkinsida</taxon>
        <taxon>Perkinsidae</taxon>
        <taxon>Perkinsus</taxon>
    </lineage>
</organism>
<name>A0A7J6U515_PEROL</name>
<feature type="transmembrane region" description="Helical" evidence="5">
    <location>
        <begin position="230"/>
        <end position="251"/>
    </location>
</feature>
<keyword evidence="7" id="KW-1185">Reference proteome</keyword>
<dbReference type="AlphaFoldDB" id="A0A7J6U515"/>
<evidence type="ECO:0000256" key="2">
    <source>
        <dbReference type="ARBA" id="ARBA00022692"/>
    </source>
</evidence>
<dbReference type="EMBL" id="JABANO010005846">
    <property type="protein sequence ID" value="KAF4752779.1"/>
    <property type="molecule type" value="Genomic_DNA"/>
</dbReference>
<evidence type="ECO:0000313" key="7">
    <source>
        <dbReference type="Proteomes" id="UP000553632"/>
    </source>
</evidence>
<keyword evidence="2 5" id="KW-0812">Transmembrane</keyword>
<protein>
    <recommendedName>
        <fullName evidence="8">CD151 antigen</fullName>
    </recommendedName>
</protein>
<comment type="caution">
    <text evidence="6">The sequence shown here is derived from an EMBL/GenBank/DDBJ whole genome shotgun (WGS) entry which is preliminary data.</text>
</comment>
<dbReference type="Pfam" id="PF00335">
    <property type="entry name" value="Tetraspanin"/>
    <property type="match status" value="1"/>
</dbReference>
<dbReference type="OMA" id="HYGSEDH"/>
<evidence type="ECO:0000256" key="5">
    <source>
        <dbReference type="SAM" id="Phobius"/>
    </source>
</evidence>
<comment type="subcellular location">
    <subcellularLocation>
        <location evidence="1">Membrane</location>
        <topology evidence="1">Multi-pass membrane protein</topology>
    </subcellularLocation>
</comment>
<evidence type="ECO:0000256" key="4">
    <source>
        <dbReference type="ARBA" id="ARBA00023136"/>
    </source>
</evidence>
<evidence type="ECO:0000256" key="1">
    <source>
        <dbReference type="ARBA" id="ARBA00004141"/>
    </source>
</evidence>
<proteinExistence type="predicted"/>
<gene>
    <name evidence="6" type="ORF">FOZ63_015050</name>
</gene>
<dbReference type="Proteomes" id="UP000553632">
    <property type="component" value="Unassembled WGS sequence"/>
</dbReference>
<keyword evidence="4 5" id="KW-0472">Membrane</keyword>
<sequence length="295" mass="32339">MAGCCNKFSKWVNYVFGGLVFLLGGLVVGVSVWYLFSEFSDLIETWWVWISLAAGVLLVILSLIGCCAARKQKRCILSCFWVLAVILFIAFLVGAIGSTIFFTLTDNLSKESYGGLHELESLELDAYKLIREGFAEIWRADNCQISCDPDLDLTVTCDSPVCDTDVVEDKMEDWLTEGLTNVKTTDYAGCLILTEDAAGYEESENAVAAWCASNTAVISEVRDWTLGAMVGLWVVAVFTCMLAVANCVLVCSRKSRHSNGPFAQSVNVLKVTASSLPIKDGLLLHYGSEDHQLHP</sequence>
<feature type="transmembrane region" description="Helical" evidence="5">
    <location>
        <begin position="80"/>
        <end position="104"/>
    </location>
</feature>
<dbReference type="InterPro" id="IPR018499">
    <property type="entry name" value="Tetraspanin/Peripherin"/>
</dbReference>
<feature type="transmembrane region" description="Helical" evidence="5">
    <location>
        <begin position="12"/>
        <end position="34"/>
    </location>
</feature>
<dbReference type="GO" id="GO:0016020">
    <property type="term" value="C:membrane"/>
    <property type="evidence" value="ECO:0007669"/>
    <property type="project" value="UniProtKB-SubCell"/>
</dbReference>
<reference evidence="6 7" key="1">
    <citation type="submission" date="2020-04" db="EMBL/GenBank/DDBJ databases">
        <title>Perkinsus olseni comparative genomics.</title>
        <authorList>
            <person name="Bogema D.R."/>
        </authorList>
    </citation>
    <scope>NUCLEOTIDE SEQUENCE [LARGE SCALE GENOMIC DNA]</scope>
    <source>
        <strain evidence="6 7">ATCC PRA-207</strain>
    </source>
</reference>
<accession>A0A7J6U515</accession>
<evidence type="ECO:0000313" key="6">
    <source>
        <dbReference type="EMBL" id="KAF4752779.1"/>
    </source>
</evidence>
<feature type="transmembrane region" description="Helical" evidence="5">
    <location>
        <begin position="46"/>
        <end position="68"/>
    </location>
</feature>
<evidence type="ECO:0008006" key="8">
    <source>
        <dbReference type="Google" id="ProtNLM"/>
    </source>
</evidence>
<feature type="non-terminal residue" evidence="6">
    <location>
        <position position="1"/>
    </location>
</feature>